<organism evidence="1 2">
    <name type="scientific">Bacteroides salyersiae</name>
    <dbReference type="NCBI Taxonomy" id="291644"/>
    <lineage>
        <taxon>Bacteria</taxon>
        <taxon>Pseudomonadati</taxon>
        <taxon>Bacteroidota</taxon>
        <taxon>Bacteroidia</taxon>
        <taxon>Bacteroidales</taxon>
        <taxon>Bacteroidaceae</taxon>
        <taxon>Bacteroides</taxon>
    </lineage>
</organism>
<sequence length="173" mass="20031">MRTILSTAIITLISLSCTNSTKTEPIVQTRNSSLYDTLKHENIVFSTPMILAIDTFRQYIQSLDNILPIEKKVLCCYFYSKEGKEYVAMQADLFYPKENIKGYTYIGEYAFVYYGEENIGNKYIDKSKLLSYHDSLPGFYSYDDQSATIYDPYGIVFQIRDSINFIVIRKGML</sequence>
<dbReference type="RefSeq" id="WP_007478770.1">
    <property type="nucleotide sequence ID" value="NZ_CAXSTI010000002.1"/>
</dbReference>
<accession>A0A7J4XPS9</accession>
<dbReference type="PROSITE" id="PS51257">
    <property type="entry name" value="PROKAR_LIPOPROTEIN"/>
    <property type="match status" value="1"/>
</dbReference>
<name>A0A7J4XPS9_9BACE</name>
<gene>
    <name evidence="1" type="ORF">F3F73_02295</name>
</gene>
<comment type="caution">
    <text evidence="1">The sequence shown here is derived from an EMBL/GenBank/DDBJ whole genome shotgun (WGS) entry which is preliminary data.</text>
</comment>
<proteinExistence type="predicted"/>
<dbReference type="Proteomes" id="UP000422221">
    <property type="component" value="Unassembled WGS sequence"/>
</dbReference>
<evidence type="ECO:0000313" key="1">
    <source>
        <dbReference type="EMBL" id="KAA3770791.1"/>
    </source>
</evidence>
<dbReference type="EMBL" id="VWMK01000001">
    <property type="protein sequence ID" value="KAA3770791.1"/>
    <property type="molecule type" value="Genomic_DNA"/>
</dbReference>
<dbReference type="AlphaFoldDB" id="A0A7J4XPS9"/>
<evidence type="ECO:0008006" key="3">
    <source>
        <dbReference type="Google" id="ProtNLM"/>
    </source>
</evidence>
<evidence type="ECO:0000313" key="2">
    <source>
        <dbReference type="Proteomes" id="UP000422221"/>
    </source>
</evidence>
<protein>
    <recommendedName>
        <fullName evidence="3">WG repeat-containing protein</fullName>
    </recommendedName>
</protein>
<dbReference type="GeneID" id="93115747"/>
<reference evidence="1 2" key="1">
    <citation type="journal article" date="2019" name="Nat. Med.">
        <title>A library of human gut bacterial isolates paired with longitudinal multiomics data enables mechanistic microbiome research.</title>
        <authorList>
            <person name="Poyet M."/>
            <person name="Groussin M."/>
            <person name="Gibbons S.M."/>
            <person name="Avila-Pacheco J."/>
            <person name="Jiang X."/>
            <person name="Kearney S.M."/>
            <person name="Perrotta A.R."/>
            <person name="Berdy B."/>
            <person name="Zhao S."/>
            <person name="Lieberman T.D."/>
            <person name="Swanson P.K."/>
            <person name="Smith M."/>
            <person name="Roesemann S."/>
            <person name="Alexander J.E."/>
            <person name="Rich S.A."/>
            <person name="Livny J."/>
            <person name="Vlamakis H."/>
            <person name="Clish C."/>
            <person name="Bullock K."/>
            <person name="Deik A."/>
            <person name="Scott J."/>
            <person name="Pierce K.A."/>
            <person name="Xavier R.J."/>
            <person name="Alm E.J."/>
        </authorList>
    </citation>
    <scope>NUCLEOTIDE SEQUENCE [LARGE SCALE GENOMIC DNA]</scope>
    <source>
        <strain evidence="1 2">BIOML-A10</strain>
    </source>
</reference>